<dbReference type="InterPro" id="IPR040194">
    <property type="entry name" value="Cwf19-like"/>
</dbReference>
<dbReference type="GO" id="GO:0000398">
    <property type="term" value="P:mRNA splicing, via spliceosome"/>
    <property type="evidence" value="ECO:0007669"/>
    <property type="project" value="TreeGrafter"/>
</dbReference>
<dbReference type="SUPFAM" id="SSF54197">
    <property type="entry name" value="HIT-like"/>
    <property type="match status" value="1"/>
</dbReference>
<dbReference type="Pfam" id="PF04677">
    <property type="entry name" value="CwfJ_C_1"/>
    <property type="match status" value="1"/>
</dbReference>
<protein>
    <recommendedName>
        <fullName evidence="6">CWF19-like protein 1</fullName>
    </recommendedName>
</protein>
<feature type="region of interest" description="Disordered" evidence="2">
    <location>
        <begin position="292"/>
        <end position="316"/>
    </location>
</feature>
<dbReference type="GO" id="GO:0061632">
    <property type="term" value="F:RNA lariat debranching enzyme activator activity"/>
    <property type="evidence" value="ECO:0007669"/>
    <property type="project" value="TreeGrafter"/>
</dbReference>
<evidence type="ECO:0000259" key="4">
    <source>
        <dbReference type="Pfam" id="PF04677"/>
    </source>
</evidence>
<comment type="similarity">
    <text evidence="1">Belongs to the CWF19 family.</text>
</comment>
<organism evidence="5">
    <name type="scientific">Corethrella appendiculata</name>
    <dbReference type="NCBI Taxonomy" id="1370023"/>
    <lineage>
        <taxon>Eukaryota</taxon>
        <taxon>Metazoa</taxon>
        <taxon>Ecdysozoa</taxon>
        <taxon>Arthropoda</taxon>
        <taxon>Hexapoda</taxon>
        <taxon>Insecta</taxon>
        <taxon>Pterygota</taxon>
        <taxon>Neoptera</taxon>
        <taxon>Endopterygota</taxon>
        <taxon>Diptera</taxon>
        <taxon>Nematocera</taxon>
        <taxon>Culicoidea</taxon>
        <taxon>Chaoboridae</taxon>
        <taxon>Corethrella</taxon>
    </lineage>
</organism>
<evidence type="ECO:0000259" key="3">
    <source>
        <dbReference type="Pfam" id="PF04676"/>
    </source>
</evidence>
<evidence type="ECO:0000256" key="1">
    <source>
        <dbReference type="ARBA" id="ARBA00006795"/>
    </source>
</evidence>
<feature type="domain" description="Cwf19-like protein C-terminal" evidence="3">
    <location>
        <begin position="444"/>
        <end position="531"/>
    </location>
</feature>
<reference evidence="5" key="1">
    <citation type="journal article" date="2014" name="Insect Biochem. Mol. Biol.">
        <title>An insight into the sialome of the frog biting fly, Corethrella appendiculata.</title>
        <authorList>
            <person name="Ribeiro J.M.C."/>
            <person name="Chagas A.C."/>
            <person name="Pham V.M."/>
            <person name="Lounibos L.P."/>
            <person name="Calvo E."/>
        </authorList>
    </citation>
    <scope>NUCLEOTIDE SEQUENCE</scope>
    <source>
        <tissue evidence="5">Salivary glands</tissue>
    </source>
</reference>
<dbReference type="EMBL" id="GANO01001631">
    <property type="protein sequence ID" value="JAB58240.1"/>
    <property type="molecule type" value="mRNA"/>
</dbReference>
<dbReference type="AlphaFoldDB" id="U5EW12"/>
<dbReference type="PANTHER" id="PTHR12072:SF4">
    <property type="entry name" value="CWF19-LIKE PROTEIN 1"/>
    <property type="match status" value="1"/>
</dbReference>
<dbReference type="GO" id="GO:0071014">
    <property type="term" value="C:post-mRNA release spliceosomal complex"/>
    <property type="evidence" value="ECO:0007669"/>
    <property type="project" value="TreeGrafter"/>
</dbReference>
<dbReference type="InterPro" id="IPR006768">
    <property type="entry name" value="Cwf19-like_C_dom-1"/>
</dbReference>
<sequence length="532" mass="61346">MDNKQKILICGDVDGKFGQFFNRIESVNKKSGPFEACLCVGNFFGNNTNELEPYKNRTKIITIPTYILGPTNSELSKQYENISDGEICPNLVYLGKRGIFTTSNGLKIAYLSGLESNSDDDSKLESHEFNTNDCVNVRNSCFVCKSNMGDYRGVDILLTSQWPFGIQESTEEKQSSKLISWLANEIKPRYHFCALNGIYYEPPPYRSSADKHTELELATRFIGLANVGNTEKQKYIYALSIVPVEKMRLIELIQKTTNELPSPYTQINYSERKGLASNRELTSSNDQYFYDMNSYDNNRKRRHNNNKRDSQGGGNKRPVFDQEKCWFCLGSAGSEEKHLIISVGEHFYLALAKGPINDEHILILSITHIQSAALLNIDQWEELEKFKQALRLYYKDRDQAALFYERNYKTGHLQINVIGIDENVKWKIQHVVDDKAEEHNLQMEKITKLASAKQLPENRPYFIIELPDEDSCSITQQMKGFPLHFGREIICNENLMNCDEKIDWRQCNLGKEEEIDAVNRFRESFKPYDFTL</sequence>
<dbReference type="PANTHER" id="PTHR12072">
    <property type="entry name" value="CWF19, CELL CYCLE CONTROL PROTEIN"/>
    <property type="match status" value="1"/>
</dbReference>
<dbReference type="Pfam" id="PF04676">
    <property type="entry name" value="CwfJ_C_2"/>
    <property type="match status" value="1"/>
</dbReference>
<accession>U5EW12</accession>
<dbReference type="InterPro" id="IPR036265">
    <property type="entry name" value="HIT-like_sf"/>
</dbReference>
<evidence type="ECO:0000313" key="5">
    <source>
        <dbReference type="EMBL" id="JAB58240.1"/>
    </source>
</evidence>
<name>U5EW12_9DIPT</name>
<feature type="domain" description="Cwf19-like C-terminal" evidence="4">
    <location>
        <begin position="316"/>
        <end position="425"/>
    </location>
</feature>
<dbReference type="InterPro" id="IPR006767">
    <property type="entry name" value="Cwf19-like_C_dom-2"/>
</dbReference>
<dbReference type="Gene3D" id="3.30.428.10">
    <property type="entry name" value="HIT-like"/>
    <property type="match status" value="1"/>
</dbReference>
<evidence type="ECO:0008006" key="6">
    <source>
        <dbReference type="Google" id="ProtNLM"/>
    </source>
</evidence>
<proteinExistence type="evidence at transcript level"/>
<dbReference type="CDD" id="cd07380">
    <property type="entry name" value="MPP_CWF19_N"/>
    <property type="match status" value="1"/>
</dbReference>
<evidence type="ECO:0000256" key="2">
    <source>
        <dbReference type="SAM" id="MobiDB-lite"/>
    </source>
</evidence>